<feature type="transmembrane region" description="Helical" evidence="1">
    <location>
        <begin position="580"/>
        <end position="600"/>
    </location>
</feature>
<dbReference type="Proteomes" id="UP000821598">
    <property type="component" value="Unassembled WGS sequence"/>
</dbReference>
<keyword evidence="1" id="KW-0812">Transmembrane</keyword>
<keyword evidence="3" id="KW-1185">Reference proteome</keyword>
<organism evidence="2 3">
    <name type="scientific">Paraburkholderia youngii</name>
    <dbReference type="NCBI Taxonomy" id="2782701"/>
    <lineage>
        <taxon>Bacteria</taxon>
        <taxon>Pseudomonadati</taxon>
        <taxon>Pseudomonadota</taxon>
        <taxon>Betaproteobacteria</taxon>
        <taxon>Burkholderiales</taxon>
        <taxon>Burkholderiaceae</taxon>
        <taxon>Paraburkholderia</taxon>
    </lineage>
</organism>
<keyword evidence="1" id="KW-1133">Transmembrane helix</keyword>
<keyword evidence="1" id="KW-0472">Membrane</keyword>
<reference evidence="2 3" key="1">
    <citation type="submission" date="2019-08" db="EMBL/GenBank/DDBJ databases">
        <title>Paraburkholderia simonii sp. nov. and P. youngii sp. nov. Brazilian and Mexican Mimosa-associated rhizobia.</title>
        <authorList>
            <person name="Mavima L."/>
            <person name="Beukes C.W."/>
            <person name="Palmer M."/>
            <person name="De Meyer S.E."/>
            <person name="James E.K."/>
            <person name="Maluk M."/>
            <person name="Avontuur J.R."/>
            <person name="Chan W.Y."/>
            <person name="Venter S.N."/>
            <person name="Steenkamp E.T."/>
        </authorList>
    </citation>
    <scope>NUCLEOTIDE SEQUENCE [LARGE SCALE GENOMIC DNA]</scope>
    <source>
        <strain evidence="2 3">JPY454</strain>
    </source>
</reference>
<sequence length="602" mass="65636">MSKEYVGILIAVGHQLRRRFFGVSVAALFWVLAFNPAIAKPNVGKPPPNCASFQHDWTPIERKVWQLLCAKGSASSSTFAHTPHIGANFIRMILTEEPYATRIDSAGLRMDGIVISGPLKLTGAVIIPPIFFTNCLFQNIVDLSDSSFRGTVSFAGTYLLGGIAARRAEFAGSLILGSVDQDSLNIERPPTNNVAIAFIDAASTRVDGNLSIMSASLGGAINIPYSRIKGMLDIESVIGYGLSASASKIDGQVEIVGSDFSPNMKTIDGKYVPSYVYMFEVKAGEGMYFDRSTFDHLYLKGASVSGAVELLGTSVHSLDLSDASIGGDLNIGYHNRSFNVTSWTGESELILTRANLSAIKAPKNVLYWPKHIDFSGFTLGAYLVDFLVPSNRLGRMGGGTREEVETSRVTAGPIGLDCKARFDCPMKADASRWSANQDSRDFFPEWLARLPDAGFAPQPYRQVAAALEAVGEHDAAMEVGYAGRDREFRKACKSGDIFRCALLGFSKATIGYGYHIGRAFVLSFLFIILGAVIFRRTPEAAEANMPIGLTYSFDLFLPLIKLKESNYKIEIKNNVRYYFYFHKLAGWFLGSFVVAGLSGLTQ</sequence>
<comment type="caution">
    <text evidence="2">The sequence shown here is derived from an EMBL/GenBank/DDBJ whole genome shotgun (WGS) entry which is preliminary data.</text>
</comment>
<evidence type="ECO:0000313" key="3">
    <source>
        <dbReference type="Proteomes" id="UP000821598"/>
    </source>
</evidence>
<dbReference type="EMBL" id="VOMC01000109">
    <property type="protein sequence ID" value="NVI09648.1"/>
    <property type="molecule type" value="Genomic_DNA"/>
</dbReference>
<evidence type="ECO:0000313" key="2">
    <source>
        <dbReference type="EMBL" id="NVI09648.1"/>
    </source>
</evidence>
<accession>A0ABX2NZV4</accession>
<dbReference type="RefSeq" id="WP_176369979.1">
    <property type="nucleotide sequence ID" value="NZ_JBNDKW010000004.1"/>
</dbReference>
<evidence type="ECO:0000256" key="1">
    <source>
        <dbReference type="SAM" id="Phobius"/>
    </source>
</evidence>
<proteinExistence type="predicted"/>
<feature type="transmembrane region" description="Helical" evidence="1">
    <location>
        <begin position="512"/>
        <end position="534"/>
    </location>
</feature>
<gene>
    <name evidence="2" type="ORF">FSB64_39830</name>
</gene>
<protein>
    <submittedName>
        <fullName evidence="2">Uncharacterized protein</fullName>
    </submittedName>
</protein>
<name>A0ABX2NZV4_9BURK</name>